<evidence type="ECO:0000259" key="11">
    <source>
        <dbReference type="PROSITE" id="PS51910"/>
    </source>
</evidence>
<dbReference type="SMART" id="SM00494">
    <property type="entry name" value="ChtBD2"/>
    <property type="match status" value="1"/>
</dbReference>
<keyword evidence="9" id="KW-1133">Transmembrane helix</keyword>
<evidence type="ECO:0000256" key="5">
    <source>
        <dbReference type="ARBA" id="ARBA00023157"/>
    </source>
</evidence>
<organism evidence="12">
    <name type="scientific">Arion vulgaris</name>
    <dbReference type="NCBI Taxonomy" id="1028688"/>
    <lineage>
        <taxon>Eukaryota</taxon>
        <taxon>Metazoa</taxon>
        <taxon>Spiralia</taxon>
        <taxon>Lophotrochozoa</taxon>
        <taxon>Mollusca</taxon>
        <taxon>Gastropoda</taxon>
        <taxon>Heterobranchia</taxon>
        <taxon>Euthyneura</taxon>
        <taxon>Panpulmonata</taxon>
        <taxon>Eupulmonata</taxon>
        <taxon>Stylommatophora</taxon>
        <taxon>Helicina</taxon>
        <taxon>Arionoidea</taxon>
        <taxon>Arionidae</taxon>
        <taxon>Arion</taxon>
    </lineage>
</organism>
<keyword evidence="4 7" id="KW-0378">Hydrolase</keyword>
<dbReference type="SUPFAM" id="SSF51445">
    <property type="entry name" value="(Trans)glycosidases"/>
    <property type="match status" value="1"/>
</dbReference>
<gene>
    <name evidence="12" type="primary">ORF68293</name>
</gene>
<dbReference type="GO" id="GO:0005975">
    <property type="term" value="P:carbohydrate metabolic process"/>
    <property type="evidence" value="ECO:0007669"/>
    <property type="project" value="InterPro"/>
</dbReference>
<dbReference type="PANTHER" id="PTHR11177">
    <property type="entry name" value="CHITINASE"/>
    <property type="match status" value="1"/>
</dbReference>
<proteinExistence type="inferred from homology"/>
<dbReference type="SUPFAM" id="SSF54556">
    <property type="entry name" value="Chitinase insertion domain"/>
    <property type="match status" value="1"/>
</dbReference>
<dbReference type="GO" id="GO:0006032">
    <property type="term" value="P:chitin catabolic process"/>
    <property type="evidence" value="ECO:0007669"/>
    <property type="project" value="UniProtKB-ARBA"/>
</dbReference>
<keyword evidence="9" id="KW-0812">Transmembrane</keyword>
<dbReference type="PROSITE" id="PS51910">
    <property type="entry name" value="GH18_2"/>
    <property type="match status" value="1"/>
</dbReference>
<evidence type="ECO:0000256" key="7">
    <source>
        <dbReference type="RuleBase" id="RU000489"/>
    </source>
</evidence>
<dbReference type="InterPro" id="IPR011583">
    <property type="entry name" value="Chitinase_II/V-like_cat"/>
</dbReference>
<name>A0A0B6ZKC2_9EUPU</name>
<dbReference type="InterPro" id="IPR036508">
    <property type="entry name" value="Chitin-bd_dom_sf"/>
</dbReference>
<evidence type="ECO:0000256" key="4">
    <source>
        <dbReference type="ARBA" id="ARBA00022801"/>
    </source>
</evidence>
<evidence type="ECO:0000256" key="9">
    <source>
        <dbReference type="SAM" id="Phobius"/>
    </source>
</evidence>
<dbReference type="Pfam" id="PF01607">
    <property type="entry name" value="CBM_14"/>
    <property type="match status" value="1"/>
</dbReference>
<dbReference type="PROSITE" id="PS50940">
    <property type="entry name" value="CHIT_BIND_II"/>
    <property type="match status" value="1"/>
</dbReference>
<dbReference type="Gene3D" id="2.170.140.10">
    <property type="entry name" value="Chitin binding domain"/>
    <property type="match status" value="1"/>
</dbReference>
<evidence type="ECO:0000256" key="2">
    <source>
        <dbReference type="ARBA" id="ARBA00022669"/>
    </source>
</evidence>
<evidence type="ECO:0000256" key="3">
    <source>
        <dbReference type="ARBA" id="ARBA00022729"/>
    </source>
</evidence>
<dbReference type="Pfam" id="PF00704">
    <property type="entry name" value="Glyco_hydro_18"/>
    <property type="match status" value="1"/>
</dbReference>
<dbReference type="InterPro" id="IPR017853">
    <property type="entry name" value="GH"/>
</dbReference>
<dbReference type="InterPro" id="IPR001579">
    <property type="entry name" value="Glyco_hydro_18_chit_AS"/>
</dbReference>
<dbReference type="InterPro" id="IPR001223">
    <property type="entry name" value="Glyco_hydro18_cat"/>
</dbReference>
<dbReference type="CDD" id="cd02872">
    <property type="entry name" value="GH18_chitolectin_chitotriosidase"/>
    <property type="match status" value="1"/>
</dbReference>
<keyword evidence="2" id="KW-0147">Chitin-binding</keyword>
<evidence type="ECO:0000256" key="1">
    <source>
        <dbReference type="ARBA" id="ARBA00009121"/>
    </source>
</evidence>
<dbReference type="InterPro" id="IPR050314">
    <property type="entry name" value="Glycosyl_Hydrlase_18"/>
</dbReference>
<dbReference type="Gene3D" id="3.20.20.80">
    <property type="entry name" value="Glycosidases"/>
    <property type="match status" value="1"/>
</dbReference>
<dbReference type="FunFam" id="3.20.20.80:FF:000007">
    <property type="entry name" value="Acidic mammalian chitinase"/>
    <property type="match status" value="1"/>
</dbReference>
<keyword evidence="6 7" id="KW-0326">Glycosidase</keyword>
<dbReference type="PROSITE" id="PS01095">
    <property type="entry name" value="GH18_1"/>
    <property type="match status" value="1"/>
</dbReference>
<sequence>MCLNVCLKISNKSLPGRRPVNMVIQVPLIITRLCVIFALLLQLVFGNALSVNISICATSRDNELHSIQDDCTQYIRCIKGSPILERCPKDKYYNPSISQCDFYSSFRCLSSKKSQHHISHNKNTERTLPKDHHIYSVPKDRNIPSVSKNHQVHSVLKDHHTPPVPKGHHTPPVSKGHHTHPVPKDHNIPLVPKDHQVPSVPKDNHIHSAPIDHRVPSVKVLPQPSVLHKSLPVIPRWNDSNKKRIELTKKLQILKNRLLLTPRNSSIKYENELNKISSMNIHKQISANLTTSNSSLIFSTWAGSYQHSKNSFKLKNVSIFQNHGQIIYSFDSKQNSSQQVIFPWQSLKKQTTATNNSLLQKNHLGKHPWNSLNGRRNEKSSLNAISPLYGTHREEIQEKIFGVSKPVRGTDTKLISIVTTPVGSPRNLGPIYQTVPVKQQPVLTQSEMTEKKIICYYTNWAQYREDGGKFVPENIDPFLCTHIHYAFAKLNSSSELAPFEWNDESTPWSVGMYERVTNMRKKNPKLKILLSVGGWNMASAPFTVMVATEESRQTFIKTAIEFLRLWKFDGLDLDWEYPGDRGSPPEDKHRFTLLAQEMMTAFQEEAQKTGMVRLLMSAAVSAGKDTIDNAYEIPEISQIFDYIGLMSYDFFGAWDSVTGHVSPLYPPHDAQGQDLIYNVKFSADYWVSKGCPKEKLVIGLITYGRSFTLADPHNSGLKAPATGPGHAGKYTQEAGFIAYYEVCNMIQQGGKVVWLEDQKVPYLVLNDQWVGYENTQSLELKVQYIKDNGFAGAMIWDMDLDDFSNSFCQQGAYPLITTIHDNLMK</sequence>
<dbReference type="GO" id="GO:0005576">
    <property type="term" value="C:extracellular region"/>
    <property type="evidence" value="ECO:0007669"/>
    <property type="project" value="InterPro"/>
</dbReference>
<feature type="transmembrane region" description="Helical" evidence="9">
    <location>
        <begin position="20"/>
        <end position="45"/>
    </location>
</feature>
<dbReference type="GO" id="GO:0008061">
    <property type="term" value="F:chitin binding"/>
    <property type="evidence" value="ECO:0007669"/>
    <property type="project" value="UniProtKB-KW"/>
</dbReference>
<dbReference type="InterPro" id="IPR002557">
    <property type="entry name" value="Chitin-bd_dom"/>
</dbReference>
<dbReference type="AlphaFoldDB" id="A0A0B6ZKC2"/>
<dbReference type="GO" id="GO:0004568">
    <property type="term" value="F:chitinase activity"/>
    <property type="evidence" value="ECO:0007669"/>
    <property type="project" value="UniProtKB-ARBA"/>
</dbReference>
<dbReference type="InterPro" id="IPR029070">
    <property type="entry name" value="Chitinase_insertion_sf"/>
</dbReference>
<dbReference type="FunFam" id="3.10.50.10:FF:000001">
    <property type="entry name" value="Chitinase 3-like 1"/>
    <property type="match status" value="1"/>
</dbReference>
<dbReference type="Gene3D" id="3.10.50.10">
    <property type="match status" value="1"/>
</dbReference>
<keyword evidence="9" id="KW-0472">Membrane</keyword>
<dbReference type="PANTHER" id="PTHR11177:SF317">
    <property type="entry name" value="CHITINASE 12-RELATED"/>
    <property type="match status" value="1"/>
</dbReference>
<evidence type="ECO:0000313" key="12">
    <source>
        <dbReference type="EMBL" id="CEK68928.1"/>
    </source>
</evidence>
<evidence type="ECO:0000256" key="6">
    <source>
        <dbReference type="ARBA" id="ARBA00023295"/>
    </source>
</evidence>
<reference evidence="12" key="1">
    <citation type="submission" date="2014-12" db="EMBL/GenBank/DDBJ databases">
        <title>Insight into the proteome of Arion vulgaris.</title>
        <authorList>
            <person name="Aradska J."/>
            <person name="Bulat T."/>
            <person name="Smidak R."/>
            <person name="Sarate P."/>
            <person name="Gangsoo J."/>
            <person name="Sialana F."/>
            <person name="Bilban M."/>
            <person name="Lubec G."/>
        </authorList>
    </citation>
    <scope>NUCLEOTIDE SEQUENCE</scope>
    <source>
        <tissue evidence="12">Skin</tissue>
    </source>
</reference>
<evidence type="ECO:0000256" key="8">
    <source>
        <dbReference type="SAM" id="MobiDB-lite"/>
    </source>
</evidence>
<feature type="domain" description="GH18" evidence="11">
    <location>
        <begin position="451"/>
        <end position="825"/>
    </location>
</feature>
<accession>A0A0B6ZKC2</accession>
<dbReference type="EMBL" id="HACG01022063">
    <property type="protein sequence ID" value="CEK68928.1"/>
    <property type="molecule type" value="Transcribed_RNA"/>
</dbReference>
<keyword evidence="3" id="KW-0732">Signal</keyword>
<feature type="domain" description="Chitin-binding type-2" evidence="10">
    <location>
        <begin position="53"/>
        <end position="110"/>
    </location>
</feature>
<comment type="similarity">
    <text evidence="1">Belongs to the glycosyl hydrolase 18 family. Chitinase class II subfamily.</text>
</comment>
<feature type="region of interest" description="Disordered" evidence="8">
    <location>
        <begin position="157"/>
        <end position="182"/>
    </location>
</feature>
<dbReference type="SUPFAM" id="SSF57625">
    <property type="entry name" value="Invertebrate chitin-binding proteins"/>
    <property type="match status" value="1"/>
</dbReference>
<protein>
    <submittedName>
        <fullName evidence="12">Uncharacterized protein</fullName>
    </submittedName>
</protein>
<keyword evidence="5" id="KW-1015">Disulfide bond</keyword>
<dbReference type="SMART" id="SM00636">
    <property type="entry name" value="Glyco_18"/>
    <property type="match status" value="1"/>
</dbReference>
<evidence type="ECO:0000259" key="10">
    <source>
        <dbReference type="PROSITE" id="PS50940"/>
    </source>
</evidence>